<dbReference type="PANTHER" id="PTHR42802">
    <property type="entry name" value="MONOOXYGENASE"/>
    <property type="match status" value="1"/>
</dbReference>
<protein>
    <recommendedName>
        <fullName evidence="5">L-lysine N6-monooxygenase MbtG</fullName>
        <ecNumber evidence="4">1.14.13.59</ecNumber>
    </recommendedName>
    <alternativeName>
        <fullName evidence="14">Lysine 6-N-hydroxylase</fullName>
    </alternativeName>
    <alternativeName>
        <fullName evidence="13">Lysine N6-hydroxylase</fullName>
    </alternativeName>
    <alternativeName>
        <fullName evidence="11">Lysine-N-oxygenase</fullName>
    </alternativeName>
    <alternativeName>
        <fullName evidence="12">Mycobactin synthase protein G</fullName>
    </alternativeName>
</protein>
<name>A0A5N5VWL8_STRMB</name>
<dbReference type="PRINTS" id="PR00368">
    <property type="entry name" value="FADPNR"/>
</dbReference>
<dbReference type="Gene3D" id="3.50.50.60">
    <property type="entry name" value="FAD/NAD(P)-binding domain"/>
    <property type="match status" value="1"/>
</dbReference>
<dbReference type="EMBL" id="VOKX01000144">
    <property type="protein sequence ID" value="KAB7832662.1"/>
    <property type="molecule type" value="Genomic_DNA"/>
</dbReference>
<evidence type="ECO:0000256" key="13">
    <source>
        <dbReference type="ARBA" id="ARBA00032493"/>
    </source>
</evidence>
<comment type="similarity">
    <text evidence="3">Belongs to the lysine N(6)-hydroxylase/L-ornithine N(5)-oxygenase family.</text>
</comment>
<dbReference type="PANTHER" id="PTHR42802:SF1">
    <property type="entry name" value="L-ORNITHINE N(5)-MONOOXYGENASE"/>
    <property type="match status" value="1"/>
</dbReference>
<dbReference type="AlphaFoldDB" id="A0A5N5VWL8"/>
<evidence type="ECO:0000256" key="7">
    <source>
        <dbReference type="ARBA" id="ARBA00022827"/>
    </source>
</evidence>
<dbReference type="GO" id="GO:0006879">
    <property type="term" value="P:intracellular iron ion homeostasis"/>
    <property type="evidence" value="ECO:0007669"/>
    <property type="project" value="TreeGrafter"/>
</dbReference>
<accession>A0A5N5VWL8</accession>
<comment type="cofactor">
    <cofactor evidence="1">
        <name>FAD</name>
        <dbReference type="ChEBI" id="CHEBI:57692"/>
    </cofactor>
</comment>
<dbReference type="Pfam" id="PF13434">
    <property type="entry name" value="Lys_Orn_oxgnase"/>
    <property type="match status" value="1"/>
</dbReference>
<evidence type="ECO:0000256" key="2">
    <source>
        <dbReference type="ARBA" id="ARBA00004924"/>
    </source>
</evidence>
<dbReference type="EC" id="1.14.13.59" evidence="4"/>
<comment type="pathway">
    <text evidence="2">Siderophore biosynthesis.</text>
</comment>
<dbReference type="OrthoDB" id="7527071at2"/>
<evidence type="ECO:0000256" key="3">
    <source>
        <dbReference type="ARBA" id="ARBA00007588"/>
    </source>
</evidence>
<evidence type="ECO:0000256" key="1">
    <source>
        <dbReference type="ARBA" id="ARBA00001974"/>
    </source>
</evidence>
<evidence type="ECO:0000256" key="5">
    <source>
        <dbReference type="ARBA" id="ARBA00016406"/>
    </source>
</evidence>
<dbReference type="GO" id="GO:0047091">
    <property type="term" value="F:L-lysine 6-monooxygenase (NADPH) activity"/>
    <property type="evidence" value="ECO:0007669"/>
    <property type="project" value="UniProtKB-EC"/>
</dbReference>
<keyword evidence="8" id="KW-0521">NADP</keyword>
<evidence type="ECO:0000256" key="9">
    <source>
        <dbReference type="ARBA" id="ARBA00023002"/>
    </source>
</evidence>
<keyword evidence="17" id="KW-1185">Reference proteome</keyword>
<evidence type="ECO:0000313" key="17">
    <source>
        <dbReference type="Proteomes" id="UP000327000"/>
    </source>
</evidence>
<evidence type="ECO:0000256" key="12">
    <source>
        <dbReference type="ARBA" id="ARBA00031158"/>
    </source>
</evidence>
<evidence type="ECO:0000256" key="4">
    <source>
        <dbReference type="ARBA" id="ARBA00013076"/>
    </source>
</evidence>
<dbReference type="RefSeq" id="WP_152266277.1">
    <property type="nucleotide sequence ID" value="NZ_JBFADJ010000003.1"/>
</dbReference>
<keyword evidence="6" id="KW-0285">Flavoprotein</keyword>
<dbReference type="SUPFAM" id="SSF51905">
    <property type="entry name" value="FAD/NAD(P)-binding domain"/>
    <property type="match status" value="1"/>
</dbReference>
<evidence type="ECO:0000256" key="10">
    <source>
        <dbReference type="ARBA" id="ARBA00023033"/>
    </source>
</evidence>
<comment type="catalytic activity">
    <reaction evidence="15">
        <text>L-lysine + NADPH + O2 = N(6)-hydroxy-L-lysine + NADP(+) + H2O</text>
        <dbReference type="Rhea" id="RHEA:23228"/>
        <dbReference type="ChEBI" id="CHEBI:15377"/>
        <dbReference type="ChEBI" id="CHEBI:15379"/>
        <dbReference type="ChEBI" id="CHEBI:32551"/>
        <dbReference type="ChEBI" id="CHEBI:57783"/>
        <dbReference type="ChEBI" id="CHEBI:57820"/>
        <dbReference type="ChEBI" id="CHEBI:58349"/>
        <dbReference type="EC" id="1.14.13.59"/>
    </reaction>
</comment>
<keyword evidence="10" id="KW-0503">Monooxygenase</keyword>
<evidence type="ECO:0000256" key="6">
    <source>
        <dbReference type="ARBA" id="ARBA00022630"/>
    </source>
</evidence>
<evidence type="ECO:0000256" key="14">
    <source>
        <dbReference type="ARBA" id="ARBA00032738"/>
    </source>
</evidence>
<evidence type="ECO:0000256" key="15">
    <source>
        <dbReference type="ARBA" id="ARBA00048407"/>
    </source>
</evidence>
<sequence length="483" mass="53115">MTEHEIHSVLGIGFGPANLSLAVTLEELGYTGRSRFVERAADFQWQDEQLIDGADIQNNPFRDLTMPRNTGSAYTFVNYLASQGRLTDYLHLNAKFPLRREYAGYLRWVADSFRDAVDYGRSATRLTVADTADGEVFRLETDDGREYLGETVVIGTGRSPRIPPVFRRSLGPTVFHATRYLSSLRRLRGRALRVAVVGGSQSAIEIVLDLLGRDDVAQVVSVQRGIGFRLKDTSPYSRRVFLPEFIDYFYPLPAETKRRIRAELRSINYAACDQDVIDRLATVQHEYALKGSDRLRLMPFSEVSEVAPHGSGGVHRLVVRDVNNDTRSVYDADVVVLATGFRDFGLGPDDEPYHPLLADVADRLALTEEGIPAVARDYSVPVARRAYGSRPLRLYLNGLCEASHGMGDAGALAVLSARSTDIAESLMPEPEGVLGPDGVLGSDRALQPDRTPDRVLGSGALVPDHGIGDIGDLGDLVVDEALR</sequence>
<reference evidence="16 17" key="1">
    <citation type="journal article" date="2019" name="Microb. Cell Fact.">
        <title>Exploring novel herbicidin analogues by transcriptional regulator overexpression and MS/MS molecular networking.</title>
        <authorList>
            <person name="Shi Y."/>
            <person name="Gu R."/>
            <person name="Li Y."/>
            <person name="Wang X."/>
            <person name="Ren W."/>
            <person name="Li X."/>
            <person name="Wang L."/>
            <person name="Xie Y."/>
            <person name="Hong B."/>
        </authorList>
    </citation>
    <scope>NUCLEOTIDE SEQUENCE [LARGE SCALE GENOMIC DNA]</scope>
    <source>
        <strain evidence="16 17">US-43</strain>
    </source>
</reference>
<evidence type="ECO:0000256" key="8">
    <source>
        <dbReference type="ARBA" id="ARBA00022857"/>
    </source>
</evidence>
<proteinExistence type="inferred from homology"/>
<dbReference type="Proteomes" id="UP000327000">
    <property type="component" value="Unassembled WGS sequence"/>
</dbReference>
<evidence type="ECO:0000313" key="16">
    <source>
        <dbReference type="EMBL" id="KAB7832662.1"/>
    </source>
</evidence>
<keyword evidence="7" id="KW-0274">FAD</keyword>
<gene>
    <name evidence="16" type="ORF">FRZ00_34610</name>
</gene>
<dbReference type="InterPro" id="IPR025700">
    <property type="entry name" value="Lys/Orn_oxygenase"/>
</dbReference>
<dbReference type="InterPro" id="IPR036188">
    <property type="entry name" value="FAD/NAD-bd_sf"/>
</dbReference>
<organism evidence="16 17">
    <name type="scientific">Streptomyces mobaraensis</name>
    <name type="common">Streptoverticillium mobaraense</name>
    <dbReference type="NCBI Taxonomy" id="35621"/>
    <lineage>
        <taxon>Bacteria</taxon>
        <taxon>Bacillati</taxon>
        <taxon>Actinomycetota</taxon>
        <taxon>Actinomycetes</taxon>
        <taxon>Kitasatosporales</taxon>
        <taxon>Streptomycetaceae</taxon>
        <taxon>Streptomyces</taxon>
    </lineage>
</organism>
<keyword evidence="9" id="KW-0560">Oxidoreductase</keyword>
<comment type="caution">
    <text evidence="16">The sequence shown here is derived from an EMBL/GenBank/DDBJ whole genome shotgun (WGS) entry which is preliminary data.</text>
</comment>
<evidence type="ECO:0000256" key="11">
    <source>
        <dbReference type="ARBA" id="ARBA00029939"/>
    </source>
</evidence>